<dbReference type="Pfam" id="PF08237">
    <property type="entry name" value="PE-PPE"/>
    <property type="match status" value="1"/>
</dbReference>
<dbReference type="InterPro" id="IPR013228">
    <property type="entry name" value="PE-PPE_C"/>
</dbReference>
<feature type="compositionally biased region" description="Low complexity" evidence="1">
    <location>
        <begin position="639"/>
        <end position="663"/>
    </location>
</feature>
<dbReference type="EMBL" id="BPRH01002391">
    <property type="protein sequence ID" value="GJF17027.1"/>
    <property type="molecule type" value="Genomic_DNA"/>
</dbReference>
<feature type="domain" description="PE-PPE" evidence="3">
    <location>
        <begin position="101"/>
        <end position="281"/>
    </location>
</feature>
<evidence type="ECO:0000259" key="3">
    <source>
        <dbReference type="Pfam" id="PF08237"/>
    </source>
</evidence>
<feature type="compositionally biased region" description="Acidic residues" evidence="1">
    <location>
        <begin position="684"/>
        <end position="721"/>
    </location>
</feature>
<sequence length="790" mass="82552">MLLFGKGTLVNRAIKAAMTAALPFMALPLTMAGPLPVSAAAVGSSASADLIPPGPATVLHTSPTPWSIPNALDGVLCADARVCQEVYYQAIQSYGPIELGLAENVKALDFAINHTSGDKVVTGFSGGARVVSKWLQEQADSGEAPLDGTNIVLLGNSGRKYGGLNGFFWGSLFDMLMTPTDTDYNVLDVARQFDPISDFPDNPFNLLALANAWAGFTNVHLTYSQADLDAPGNYVWKEGNTTYVYIPTAHLPILQGLRDVGLGALADQWEAPLRKIIDTAYTRDYLENATVTPEPAAEDESTNSVQAASSTAAAVQAASSTAAADTGTACSGYRTDGCDILAEQTYTPVTAPDLENPAMQNILPNLFNALMGIPRAYLDGLNDLSHALEVTGSWWVYTPTNVLGYDPADPPKITAVTNLMIPFKALSNPLGEHVSWWAKANLPMNAGCTGTAPPACSDANAILSKMFLAPIWDLNSGYQFPELNNPVSDAEGAVGEEIPGEEGPAVPWSGAAVQLNPMDATYSVINYLLAPPEQNKAAPITFAEVVQTISRLGAAVWEDFNPFVPGSYLWKGYPYTLVTPFIKPFVRILCPQCDPEHPEDPTPFVDDEVPPSSESTGSSVTTLMASSTAKVGDEEQSEEATTSTTEDTSGDVTGTDVTDANVTVDEDTDVVSEAVSDAESTEAPAEDAADTEIDETEATDTEAEDVVGADTTEDAEADEPTGADTEKGADEVSDSDATAESGSTDESATVGGTDDSESTQSTSQDNPSGSTSGSTSSGSAGSGGSGGGDD</sequence>
<feature type="region of interest" description="Disordered" evidence="1">
    <location>
        <begin position="597"/>
        <end position="790"/>
    </location>
</feature>
<feature type="compositionally biased region" description="Low complexity" evidence="1">
    <location>
        <begin position="671"/>
        <end position="683"/>
    </location>
</feature>
<keyword evidence="5" id="KW-1185">Reference proteome</keyword>
<keyword evidence="2" id="KW-0732">Signal</keyword>
<feature type="signal peptide" evidence="2">
    <location>
        <begin position="1"/>
        <end position="39"/>
    </location>
</feature>
<gene>
    <name evidence="4" type="ORF">NGTWS1702_22830</name>
</gene>
<feature type="compositionally biased region" description="Gly residues" evidence="1">
    <location>
        <begin position="780"/>
        <end position="790"/>
    </location>
</feature>
<feature type="chain" id="PRO_5045357357" description="PE-PPE domain-containing protein" evidence="2">
    <location>
        <begin position="40"/>
        <end position="790"/>
    </location>
</feature>
<feature type="compositionally biased region" description="Low complexity" evidence="1">
    <location>
        <begin position="758"/>
        <end position="779"/>
    </location>
</feature>
<evidence type="ECO:0000256" key="2">
    <source>
        <dbReference type="SAM" id="SignalP"/>
    </source>
</evidence>
<name>A0ABQ4VCK3_9MYCO</name>
<dbReference type="Proteomes" id="UP001060504">
    <property type="component" value="Unassembled WGS sequence"/>
</dbReference>
<organism evidence="4 5">
    <name type="scientific">Mycolicibacterium cyprinidarum</name>
    <dbReference type="NCBI Taxonomy" id="2860311"/>
    <lineage>
        <taxon>Bacteria</taxon>
        <taxon>Bacillati</taxon>
        <taxon>Actinomycetota</taxon>
        <taxon>Actinomycetes</taxon>
        <taxon>Mycobacteriales</taxon>
        <taxon>Mycobacteriaceae</taxon>
        <taxon>Mycolicibacterium</taxon>
    </lineage>
</organism>
<comment type="caution">
    <text evidence="4">The sequence shown here is derived from an EMBL/GenBank/DDBJ whole genome shotgun (WGS) entry which is preliminary data.</text>
</comment>
<protein>
    <recommendedName>
        <fullName evidence="3">PE-PPE domain-containing protein</fullName>
    </recommendedName>
</protein>
<evidence type="ECO:0000313" key="5">
    <source>
        <dbReference type="Proteomes" id="UP001060504"/>
    </source>
</evidence>
<evidence type="ECO:0000313" key="4">
    <source>
        <dbReference type="EMBL" id="GJF17027.1"/>
    </source>
</evidence>
<feature type="compositionally biased region" description="Polar residues" evidence="1">
    <location>
        <begin position="612"/>
        <end position="629"/>
    </location>
</feature>
<reference evidence="4 5" key="1">
    <citation type="submission" date="2021-08" db="EMBL/GenBank/DDBJ databases">
        <title>Draft genome sequence of Mycolicibacterium sp. NGTWS1702 strain.</title>
        <authorList>
            <person name="Matsumoto M."/>
            <person name="Tang B.C.C."/>
            <person name="Machida Y."/>
            <person name="Matoyama H."/>
            <person name="Kishihara T."/>
            <person name="Sato S."/>
            <person name="Kondo I."/>
            <person name="Sano M."/>
            <person name="Kato G."/>
        </authorList>
    </citation>
    <scope>NUCLEOTIDE SEQUENCE [LARGE SCALE GENOMIC DNA]</scope>
    <source>
        <strain evidence="4 5">NGTWSNA01</strain>
    </source>
</reference>
<evidence type="ECO:0000256" key="1">
    <source>
        <dbReference type="SAM" id="MobiDB-lite"/>
    </source>
</evidence>
<feature type="compositionally biased region" description="Polar residues" evidence="1">
    <location>
        <begin position="735"/>
        <end position="747"/>
    </location>
</feature>
<accession>A0ABQ4VCK3</accession>
<proteinExistence type="predicted"/>